<comment type="subcellular location">
    <subcellularLocation>
        <location evidence="1">Cell membrane</location>
        <topology evidence="1">Multi-pass membrane protein</topology>
    </subcellularLocation>
</comment>
<feature type="transmembrane region" description="Helical" evidence="7">
    <location>
        <begin position="300"/>
        <end position="320"/>
    </location>
</feature>
<evidence type="ECO:0000256" key="2">
    <source>
        <dbReference type="ARBA" id="ARBA00022448"/>
    </source>
</evidence>
<evidence type="ECO:0000259" key="8">
    <source>
        <dbReference type="PROSITE" id="PS50850"/>
    </source>
</evidence>
<evidence type="ECO:0000256" key="4">
    <source>
        <dbReference type="ARBA" id="ARBA00022692"/>
    </source>
</evidence>
<reference evidence="9 10" key="1">
    <citation type="submission" date="2019-03" db="EMBL/GenBank/DDBJ databases">
        <title>Whole genome sequence of a novel Rubrobacter taiwanensis strain, isolated from Yellowstone National Park.</title>
        <authorList>
            <person name="Freed S."/>
            <person name="Ramaley R.F."/>
            <person name="Kyndt J.A."/>
        </authorList>
    </citation>
    <scope>NUCLEOTIDE SEQUENCE [LARGE SCALE GENOMIC DNA]</scope>
    <source>
        <strain evidence="9 10">Yellowstone</strain>
    </source>
</reference>
<dbReference type="PANTHER" id="PTHR23517:SF2">
    <property type="entry name" value="MULTIDRUG RESISTANCE PROTEIN MDTH"/>
    <property type="match status" value="1"/>
</dbReference>
<feature type="transmembrane region" description="Helical" evidence="7">
    <location>
        <begin position="26"/>
        <end position="44"/>
    </location>
</feature>
<dbReference type="InterPro" id="IPR011701">
    <property type="entry name" value="MFS"/>
</dbReference>
<evidence type="ECO:0000313" key="10">
    <source>
        <dbReference type="Proteomes" id="UP000295244"/>
    </source>
</evidence>
<feature type="transmembrane region" description="Helical" evidence="7">
    <location>
        <begin position="154"/>
        <end position="177"/>
    </location>
</feature>
<dbReference type="Gene3D" id="1.20.1250.20">
    <property type="entry name" value="MFS general substrate transporter like domains"/>
    <property type="match status" value="2"/>
</dbReference>
<comment type="caution">
    <text evidence="9">The sequence shown here is derived from an EMBL/GenBank/DDBJ whole genome shotgun (WGS) entry which is preliminary data.</text>
</comment>
<dbReference type="InterPro" id="IPR005829">
    <property type="entry name" value="Sugar_transporter_CS"/>
</dbReference>
<feature type="transmembrane region" description="Helical" evidence="7">
    <location>
        <begin position="226"/>
        <end position="249"/>
    </location>
</feature>
<dbReference type="OrthoDB" id="5379144at2"/>
<dbReference type="GO" id="GO:0005886">
    <property type="term" value="C:plasma membrane"/>
    <property type="evidence" value="ECO:0007669"/>
    <property type="project" value="UniProtKB-SubCell"/>
</dbReference>
<dbReference type="PANTHER" id="PTHR23517">
    <property type="entry name" value="RESISTANCE PROTEIN MDTM, PUTATIVE-RELATED-RELATED"/>
    <property type="match status" value="1"/>
</dbReference>
<proteinExistence type="predicted"/>
<dbReference type="InterPro" id="IPR036259">
    <property type="entry name" value="MFS_trans_sf"/>
</dbReference>
<organism evidence="9 10">
    <name type="scientific">Rubrobacter taiwanensis</name>
    <dbReference type="NCBI Taxonomy" id="185139"/>
    <lineage>
        <taxon>Bacteria</taxon>
        <taxon>Bacillati</taxon>
        <taxon>Actinomycetota</taxon>
        <taxon>Rubrobacteria</taxon>
        <taxon>Rubrobacterales</taxon>
        <taxon>Rubrobacteraceae</taxon>
        <taxon>Rubrobacter</taxon>
    </lineage>
</organism>
<gene>
    <name evidence="9" type="ORF">E0L93_14155</name>
</gene>
<dbReference type="Proteomes" id="UP000295244">
    <property type="component" value="Unassembled WGS sequence"/>
</dbReference>
<protein>
    <submittedName>
        <fullName evidence="9">MFS transporter</fullName>
    </submittedName>
</protein>
<evidence type="ECO:0000256" key="7">
    <source>
        <dbReference type="SAM" id="Phobius"/>
    </source>
</evidence>
<name>A0A4R1BCX0_9ACTN</name>
<feature type="non-terminal residue" evidence="9">
    <location>
        <position position="431"/>
    </location>
</feature>
<dbReference type="EMBL" id="SKBU01000031">
    <property type="protein sequence ID" value="TCJ14874.1"/>
    <property type="molecule type" value="Genomic_DNA"/>
</dbReference>
<feature type="transmembrane region" description="Helical" evidence="7">
    <location>
        <begin position="361"/>
        <end position="384"/>
    </location>
</feature>
<dbReference type="Pfam" id="PF07690">
    <property type="entry name" value="MFS_1"/>
    <property type="match status" value="1"/>
</dbReference>
<dbReference type="PROSITE" id="PS50850">
    <property type="entry name" value="MFS"/>
    <property type="match status" value="1"/>
</dbReference>
<evidence type="ECO:0000256" key="3">
    <source>
        <dbReference type="ARBA" id="ARBA00022475"/>
    </source>
</evidence>
<dbReference type="InterPro" id="IPR050171">
    <property type="entry name" value="MFS_Transporters"/>
</dbReference>
<evidence type="ECO:0000313" key="9">
    <source>
        <dbReference type="EMBL" id="TCJ14874.1"/>
    </source>
</evidence>
<feature type="transmembrane region" description="Helical" evidence="7">
    <location>
        <begin position="390"/>
        <end position="411"/>
    </location>
</feature>
<evidence type="ECO:0000256" key="6">
    <source>
        <dbReference type="ARBA" id="ARBA00023136"/>
    </source>
</evidence>
<accession>A0A4R1BCX0</accession>
<evidence type="ECO:0000256" key="1">
    <source>
        <dbReference type="ARBA" id="ARBA00004651"/>
    </source>
</evidence>
<feature type="transmembrane region" description="Helical" evidence="7">
    <location>
        <begin position="326"/>
        <end position="349"/>
    </location>
</feature>
<feature type="transmembrane region" description="Helical" evidence="7">
    <location>
        <begin position="116"/>
        <end position="134"/>
    </location>
</feature>
<feature type="domain" description="Major facilitator superfamily (MFS) profile" evidence="8">
    <location>
        <begin position="25"/>
        <end position="416"/>
    </location>
</feature>
<keyword evidence="4 7" id="KW-0812">Transmembrane</keyword>
<keyword evidence="2" id="KW-0813">Transport</keyword>
<dbReference type="InterPro" id="IPR020846">
    <property type="entry name" value="MFS_dom"/>
</dbReference>
<dbReference type="GO" id="GO:0022857">
    <property type="term" value="F:transmembrane transporter activity"/>
    <property type="evidence" value="ECO:0007669"/>
    <property type="project" value="InterPro"/>
</dbReference>
<dbReference type="AlphaFoldDB" id="A0A4R1BCX0"/>
<feature type="transmembrane region" description="Helical" evidence="7">
    <location>
        <begin position="91"/>
        <end position="110"/>
    </location>
</feature>
<evidence type="ECO:0000256" key="5">
    <source>
        <dbReference type="ARBA" id="ARBA00022989"/>
    </source>
</evidence>
<feature type="transmembrane region" description="Helical" evidence="7">
    <location>
        <begin position="56"/>
        <end position="79"/>
    </location>
</feature>
<feature type="transmembrane region" description="Helical" evidence="7">
    <location>
        <begin position="269"/>
        <end position="293"/>
    </location>
</feature>
<sequence>MRGVVLSSGDRAGRLRRELGRFDRRVWLLFGAMLAFRFGQGLYYPFSTIYFHNVVGIPLSLVGVGLAALSAAAVVSGFVSGPLADRYGRKPLMVVALSGSAFTFGAFAFVQGFYGYLLVSIVAGLAGHGMFDAARNAMVADVTEAHLRARAYGIIRVGANVGWALGPAVAGLVAAAYDTGGVYRALFLATGGLMAVVLVSLALLVRESLPAPEDAATMRAAPAAGLRAALADWPFVLFLGCCVLLYYVFTQNWQALPVYSKNFLGLPDWQIGLFLSGNGVMVILLQLPIALALDRHRSKVASLIVAAALFAASSVTLLLTESFWGVLLAFAGFFTLAEMVLEVAGAAAAADLAPAKWRGTYMALFGTCWGVAYGVSPIVSGVLLDAALPALIWWLQLGAVSLAALGLALLARKERRGCGAGTPGGGGAEGV</sequence>
<dbReference type="PROSITE" id="PS00216">
    <property type="entry name" value="SUGAR_TRANSPORT_1"/>
    <property type="match status" value="1"/>
</dbReference>
<feature type="transmembrane region" description="Helical" evidence="7">
    <location>
        <begin position="183"/>
        <end position="205"/>
    </location>
</feature>
<dbReference type="SUPFAM" id="SSF103473">
    <property type="entry name" value="MFS general substrate transporter"/>
    <property type="match status" value="1"/>
</dbReference>
<keyword evidence="3" id="KW-1003">Cell membrane</keyword>
<keyword evidence="6 7" id="KW-0472">Membrane</keyword>
<keyword evidence="10" id="KW-1185">Reference proteome</keyword>
<keyword evidence="5 7" id="KW-1133">Transmembrane helix</keyword>